<reference evidence="4" key="1">
    <citation type="submission" date="2017-02" db="EMBL/GenBank/DDBJ databases">
        <authorList>
            <person name="Varghese N."/>
            <person name="Submissions S."/>
        </authorList>
    </citation>
    <scope>NUCLEOTIDE SEQUENCE [LARGE SCALE GENOMIC DNA]</scope>
    <source>
        <strain evidence="4">R11H</strain>
    </source>
</reference>
<dbReference type="EMBL" id="FUYP01000020">
    <property type="protein sequence ID" value="SKB81026.1"/>
    <property type="molecule type" value="Genomic_DNA"/>
</dbReference>
<proteinExistence type="predicted"/>
<feature type="signal peptide" evidence="1">
    <location>
        <begin position="1"/>
        <end position="30"/>
    </location>
</feature>
<feature type="chain" id="PRO_5012368928" description="SCP domain-containing protein" evidence="1">
    <location>
        <begin position="31"/>
        <end position="219"/>
    </location>
</feature>
<keyword evidence="1" id="KW-0732">Signal</keyword>
<dbReference type="Gene3D" id="3.40.33.10">
    <property type="entry name" value="CAP"/>
    <property type="match status" value="1"/>
</dbReference>
<evidence type="ECO:0000259" key="2">
    <source>
        <dbReference type="Pfam" id="PF00188"/>
    </source>
</evidence>
<keyword evidence="4" id="KW-1185">Reference proteome</keyword>
<dbReference type="Proteomes" id="UP000190044">
    <property type="component" value="Unassembled WGS sequence"/>
</dbReference>
<dbReference type="InterPro" id="IPR035940">
    <property type="entry name" value="CAP_sf"/>
</dbReference>
<organism evidence="3 4">
    <name type="scientific">Sphingopyxis flava</name>
    <dbReference type="NCBI Taxonomy" id="1507287"/>
    <lineage>
        <taxon>Bacteria</taxon>
        <taxon>Pseudomonadati</taxon>
        <taxon>Pseudomonadota</taxon>
        <taxon>Alphaproteobacteria</taxon>
        <taxon>Sphingomonadales</taxon>
        <taxon>Sphingomonadaceae</taxon>
        <taxon>Sphingopyxis</taxon>
    </lineage>
</organism>
<protein>
    <recommendedName>
        <fullName evidence="2">SCP domain-containing protein</fullName>
    </recommendedName>
</protein>
<dbReference type="PANTHER" id="PTHR31157:SF1">
    <property type="entry name" value="SCP DOMAIN-CONTAINING PROTEIN"/>
    <property type="match status" value="1"/>
</dbReference>
<sequence length="219" mass="23641">MGSLANPLLSRPMAGLLMLLALTGASRFEAAVLDELNAMRADPGEYSERLLDYRDRIDGLIVYGEDGEADVRTREGVRPVDEAITALRRAGPLPELREGRLLALAAADHVAAQSRSGEVGHYSRGRNPPARLVARGGGRYVSEVITYGHGDPESVIRQLLVDDGVPGRGHRFELLSARYRYAGVACGPHPEWRSMCVIELSETPDGSAPPPPRRSPAAP</sequence>
<evidence type="ECO:0000313" key="3">
    <source>
        <dbReference type="EMBL" id="SKB81026.1"/>
    </source>
</evidence>
<evidence type="ECO:0000256" key="1">
    <source>
        <dbReference type="SAM" id="SignalP"/>
    </source>
</evidence>
<dbReference type="Pfam" id="PF00188">
    <property type="entry name" value="CAP"/>
    <property type="match status" value="1"/>
</dbReference>
<dbReference type="InterPro" id="IPR014044">
    <property type="entry name" value="CAP_dom"/>
</dbReference>
<evidence type="ECO:0000313" key="4">
    <source>
        <dbReference type="Proteomes" id="UP000190044"/>
    </source>
</evidence>
<gene>
    <name evidence="3" type="ORF">SAMN06295937_102041</name>
</gene>
<name>A0A1T5EAX4_9SPHN</name>
<dbReference type="PANTHER" id="PTHR31157">
    <property type="entry name" value="SCP DOMAIN-CONTAINING PROTEIN"/>
    <property type="match status" value="1"/>
</dbReference>
<dbReference type="OrthoDB" id="7550377at2"/>
<accession>A0A1T5EAX4</accession>
<dbReference type="AlphaFoldDB" id="A0A1T5EAX4"/>
<dbReference type="RefSeq" id="WP_139375812.1">
    <property type="nucleotide sequence ID" value="NZ_FUYP01000020.1"/>
</dbReference>
<feature type="domain" description="SCP" evidence="2">
    <location>
        <begin position="83"/>
        <end position="197"/>
    </location>
</feature>